<dbReference type="Gene3D" id="3.40.960.10">
    <property type="entry name" value="VSR Endonuclease"/>
    <property type="match status" value="1"/>
</dbReference>
<dbReference type="EMBL" id="VTEW01000012">
    <property type="protein sequence ID" value="TYS76623.1"/>
    <property type="molecule type" value="Genomic_DNA"/>
</dbReference>
<dbReference type="AlphaFoldDB" id="A0A5D4TL82"/>
<accession>A0A5D4TL82</accession>
<name>A0A5D4TL82_9BACI</name>
<feature type="domain" description="DUF559" evidence="1">
    <location>
        <begin position="74"/>
        <end position="163"/>
    </location>
</feature>
<evidence type="ECO:0000313" key="2">
    <source>
        <dbReference type="EMBL" id="TYS76623.1"/>
    </source>
</evidence>
<dbReference type="OrthoDB" id="9757917at2"/>
<evidence type="ECO:0000313" key="3">
    <source>
        <dbReference type="Proteomes" id="UP000325054"/>
    </source>
</evidence>
<reference evidence="2 3" key="1">
    <citation type="submission" date="2019-08" db="EMBL/GenBank/DDBJ databases">
        <title>Bacillus genomes from the desert of Cuatro Cienegas, Coahuila.</title>
        <authorList>
            <person name="Olmedo-Alvarez G."/>
        </authorList>
    </citation>
    <scope>NUCLEOTIDE SEQUENCE [LARGE SCALE GENOMIC DNA]</scope>
    <source>
        <strain evidence="2 3">CH451a_14T</strain>
    </source>
</reference>
<proteinExistence type="predicted"/>
<dbReference type="Proteomes" id="UP000325054">
    <property type="component" value="Unassembled WGS sequence"/>
</dbReference>
<organism evidence="2 3">
    <name type="scientific">Rossellomorea aquimaris</name>
    <dbReference type="NCBI Taxonomy" id="189382"/>
    <lineage>
        <taxon>Bacteria</taxon>
        <taxon>Bacillati</taxon>
        <taxon>Bacillota</taxon>
        <taxon>Bacilli</taxon>
        <taxon>Bacillales</taxon>
        <taxon>Bacillaceae</taxon>
        <taxon>Rossellomorea</taxon>
    </lineage>
</organism>
<gene>
    <name evidence="2" type="ORF">FZC80_15075</name>
</gene>
<dbReference type="RefSeq" id="WP_148992318.1">
    <property type="nucleotide sequence ID" value="NZ_VTEW01000012.1"/>
</dbReference>
<dbReference type="Pfam" id="PF04480">
    <property type="entry name" value="DUF559"/>
    <property type="match status" value="1"/>
</dbReference>
<dbReference type="SUPFAM" id="SSF52980">
    <property type="entry name" value="Restriction endonuclease-like"/>
    <property type="match status" value="1"/>
</dbReference>
<sequence>MLKEEKEAHFKKIISKTAKTRRSNKTPSWNSGKTGIYSEETIEKIRQSTLKQMEEQTFRKTNIEIIMEKFLKSNHINYKYSFILQKRQYDFLLVDYNLIIECDGDYWHANPKFYPNPADWQIERIKNDHIKNEIAKRNNFKIIRFWEDDIVNNLEYVKNVINDLLATTQLETANVNAKKQ</sequence>
<comment type="caution">
    <text evidence="2">The sequence shown here is derived from an EMBL/GenBank/DDBJ whole genome shotgun (WGS) entry which is preliminary data.</text>
</comment>
<dbReference type="InterPro" id="IPR007569">
    <property type="entry name" value="DUF559"/>
</dbReference>
<dbReference type="InterPro" id="IPR011335">
    <property type="entry name" value="Restrct_endonuc-II-like"/>
</dbReference>
<evidence type="ECO:0000259" key="1">
    <source>
        <dbReference type="Pfam" id="PF04480"/>
    </source>
</evidence>
<protein>
    <submittedName>
        <fullName evidence="2">DUF559 domain-containing protein</fullName>
    </submittedName>
</protein>